<dbReference type="AlphaFoldDB" id="A0A128F7V5"/>
<protein>
    <recommendedName>
        <fullName evidence="3">Phytanoyl-CoA dioxygenase (PhyH)</fullName>
    </recommendedName>
</protein>
<dbReference type="Proteomes" id="UP000071641">
    <property type="component" value="Unassembled WGS sequence"/>
</dbReference>
<dbReference type="OrthoDB" id="9770845at2"/>
<keyword evidence="2" id="KW-1185">Reference proteome</keyword>
<evidence type="ECO:0000313" key="1">
    <source>
        <dbReference type="EMBL" id="CZF82818.1"/>
    </source>
</evidence>
<dbReference type="EMBL" id="FIZX01000002">
    <property type="protein sequence ID" value="CZF82818.1"/>
    <property type="molecule type" value="Genomic_DNA"/>
</dbReference>
<sequence length="282" mass="32410">MHVSPVQGPLDETQRSERLFQGELLVFQEQEACNPLVSIARQIIRKHFVVPDPELAHLYLSPEQYLGLAAATQDAFKQSTEVKEAINHLLQACGVNPEHNYIDSRVLRIVPCLDAFDKGNNATLRHHRDTWGANIYCQQNWWLPIFELETGRSMAFYPDYWRQPIANTTDSWSFSDFLQTRKSTPLHTKVPYPSSPQATEIVDESNRFCPIIEPGEILCFSSAHLHASRINRTGKIRFSVEWRTINKNDIIENRSAPNIDNSASTPMYQWFKRISDGEALRI</sequence>
<dbReference type="SUPFAM" id="SSF51197">
    <property type="entry name" value="Clavaminate synthase-like"/>
    <property type="match status" value="1"/>
</dbReference>
<reference evidence="2" key="1">
    <citation type="submission" date="2016-02" db="EMBL/GenBank/DDBJ databases">
        <authorList>
            <person name="Rodrigo-Torres Lidia"/>
            <person name="Arahal R.David."/>
        </authorList>
    </citation>
    <scope>NUCLEOTIDE SEQUENCE [LARGE SCALE GENOMIC DNA]</scope>
    <source>
        <strain evidence="2">CECT 9029</strain>
    </source>
</reference>
<gene>
    <name evidence="1" type="ORF">GCE9029_03459</name>
</gene>
<evidence type="ECO:0008006" key="3">
    <source>
        <dbReference type="Google" id="ProtNLM"/>
    </source>
</evidence>
<name>A0A128F7V5_9GAMM</name>
<organism evidence="1 2">
    <name type="scientific">Grimontia celer</name>
    <dbReference type="NCBI Taxonomy" id="1796497"/>
    <lineage>
        <taxon>Bacteria</taxon>
        <taxon>Pseudomonadati</taxon>
        <taxon>Pseudomonadota</taxon>
        <taxon>Gammaproteobacteria</taxon>
        <taxon>Vibrionales</taxon>
        <taxon>Vibrionaceae</taxon>
        <taxon>Grimontia</taxon>
    </lineage>
</organism>
<dbReference type="STRING" id="1796497.GCE9029_03459"/>
<dbReference type="RefSeq" id="WP_062665086.1">
    <property type="nucleotide sequence ID" value="NZ_FIZX01000002.1"/>
</dbReference>
<evidence type="ECO:0000313" key="2">
    <source>
        <dbReference type="Proteomes" id="UP000071641"/>
    </source>
</evidence>
<accession>A0A128F7V5</accession>
<proteinExistence type="predicted"/>